<evidence type="ECO:0000256" key="5">
    <source>
        <dbReference type="ARBA" id="ARBA00022989"/>
    </source>
</evidence>
<feature type="transmembrane region" description="Helical" evidence="7">
    <location>
        <begin position="184"/>
        <end position="203"/>
    </location>
</feature>
<keyword evidence="3" id="KW-1003">Cell membrane</keyword>
<evidence type="ECO:0000256" key="6">
    <source>
        <dbReference type="ARBA" id="ARBA00023136"/>
    </source>
</evidence>
<protein>
    <submittedName>
        <fullName evidence="9">Oligopeptide transport system permease protein OppB</fullName>
    </submittedName>
</protein>
<evidence type="ECO:0000259" key="8">
    <source>
        <dbReference type="PROSITE" id="PS50928"/>
    </source>
</evidence>
<evidence type="ECO:0000256" key="7">
    <source>
        <dbReference type="RuleBase" id="RU363032"/>
    </source>
</evidence>
<dbReference type="GO" id="GO:0005886">
    <property type="term" value="C:plasma membrane"/>
    <property type="evidence" value="ECO:0007669"/>
    <property type="project" value="UniProtKB-SubCell"/>
</dbReference>
<dbReference type="PROSITE" id="PS50928">
    <property type="entry name" value="ABC_TM1"/>
    <property type="match status" value="1"/>
</dbReference>
<organism evidence="9">
    <name type="scientific">uncultured Rubrobacteraceae bacterium</name>
    <dbReference type="NCBI Taxonomy" id="349277"/>
    <lineage>
        <taxon>Bacteria</taxon>
        <taxon>Bacillati</taxon>
        <taxon>Actinomycetota</taxon>
        <taxon>Rubrobacteria</taxon>
        <taxon>Rubrobacterales</taxon>
        <taxon>Rubrobacteraceae</taxon>
        <taxon>environmental samples</taxon>
    </lineage>
</organism>
<dbReference type="Pfam" id="PF00528">
    <property type="entry name" value="BPD_transp_1"/>
    <property type="match status" value="1"/>
</dbReference>
<dbReference type="Pfam" id="PF19300">
    <property type="entry name" value="BPD_transp_1_N"/>
    <property type="match status" value="1"/>
</dbReference>
<proteinExistence type="inferred from homology"/>
<dbReference type="AlphaFoldDB" id="A0A6J4PGJ1"/>
<dbReference type="GO" id="GO:0055085">
    <property type="term" value="P:transmembrane transport"/>
    <property type="evidence" value="ECO:0007669"/>
    <property type="project" value="InterPro"/>
</dbReference>
<comment type="subcellular location">
    <subcellularLocation>
        <location evidence="1 7">Cell membrane</location>
        <topology evidence="1 7">Multi-pass membrane protein</topology>
    </subcellularLocation>
</comment>
<keyword evidence="2 7" id="KW-0813">Transport</keyword>
<dbReference type="InterPro" id="IPR000515">
    <property type="entry name" value="MetI-like"/>
</dbReference>
<name>A0A6J4PGJ1_9ACTN</name>
<evidence type="ECO:0000256" key="2">
    <source>
        <dbReference type="ARBA" id="ARBA00022448"/>
    </source>
</evidence>
<dbReference type="InterPro" id="IPR045621">
    <property type="entry name" value="BPD_transp_1_N"/>
</dbReference>
<reference evidence="9" key="1">
    <citation type="submission" date="2020-02" db="EMBL/GenBank/DDBJ databases">
        <authorList>
            <person name="Meier V. D."/>
        </authorList>
    </citation>
    <scope>NUCLEOTIDE SEQUENCE</scope>
    <source>
        <strain evidence="9">AVDCRST_MAG55</strain>
    </source>
</reference>
<accession>A0A6J4PGJ1</accession>
<dbReference type="CDD" id="cd06261">
    <property type="entry name" value="TM_PBP2"/>
    <property type="match status" value="1"/>
</dbReference>
<dbReference type="EMBL" id="CADCUZ010000069">
    <property type="protein sequence ID" value="CAA9415022.1"/>
    <property type="molecule type" value="Genomic_DNA"/>
</dbReference>
<evidence type="ECO:0000256" key="4">
    <source>
        <dbReference type="ARBA" id="ARBA00022692"/>
    </source>
</evidence>
<keyword evidence="4 7" id="KW-0812">Transmembrane</keyword>
<evidence type="ECO:0000256" key="1">
    <source>
        <dbReference type="ARBA" id="ARBA00004651"/>
    </source>
</evidence>
<feature type="transmembrane region" description="Helical" evidence="7">
    <location>
        <begin position="291"/>
        <end position="314"/>
    </location>
</feature>
<gene>
    <name evidence="9" type="ORF">AVDCRST_MAG55-1604</name>
</gene>
<dbReference type="PANTHER" id="PTHR43163:SF6">
    <property type="entry name" value="DIPEPTIDE TRANSPORT SYSTEM PERMEASE PROTEIN DPPB-RELATED"/>
    <property type="match status" value="1"/>
</dbReference>
<feature type="domain" description="ABC transmembrane type-1" evidence="8">
    <location>
        <begin position="95"/>
        <end position="311"/>
    </location>
</feature>
<dbReference type="PANTHER" id="PTHR43163">
    <property type="entry name" value="DIPEPTIDE TRANSPORT SYSTEM PERMEASE PROTEIN DPPB-RELATED"/>
    <property type="match status" value="1"/>
</dbReference>
<feature type="transmembrane region" description="Helical" evidence="7">
    <location>
        <begin position="9"/>
        <end position="29"/>
    </location>
</feature>
<dbReference type="Gene3D" id="1.10.3720.10">
    <property type="entry name" value="MetI-like"/>
    <property type="match status" value="1"/>
</dbReference>
<keyword evidence="5 7" id="KW-1133">Transmembrane helix</keyword>
<dbReference type="InterPro" id="IPR035906">
    <property type="entry name" value="MetI-like_sf"/>
</dbReference>
<evidence type="ECO:0000313" key="9">
    <source>
        <dbReference type="EMBL" id="CAA9415022.1"/>
    </source>
</evidence>
<dbReference type="SUPFAM" id="SSF161098">
    <property type="entry name" value="MetI-like"/>
    <property type="match status" value="1"/>
</dbReference>
<feature type="transmembrane region" description="Helical" evidence="7">
    <location>
        <begin position="99"/>
        <end position="122"/>
    </location>
</feature>
<keyword evidence="6 7" id="KW-0472">Membrane</keyword>
<comment type="similarity">
    <text evidence="7">Belongs to the binding-protein-dependent transport system permease family.</text>
</comment>
<feature type="transmembrane region" description="Helical" evidence="7">
    <location>
        <begin position="242"/>
        <end position="271"/>
    </location>
</feature>
<evidence type="ECO:0000256" key="3">
    <source>
        <dbReference type="ARBA" id="ARBA00022475"/>
    </source>
</evidence>
<feature type="transmembrane region" description="Helical" evidence="7">
    <location>
        <begin position="134"/>
        <end position="164"/>
    </location>
</feature>
<sequence length="321" mass="35126">MLAYTVRKFFFSVVVLLFASVTIFVLVNLGPDPLTELKNNPRISQADVQRITRIYGLDESLPERYLIWAGGLLRGDLGYSVKLQSPVSELIVPRVWPTALLMGSSLIFTVLIAIPFGVYSAIKKYGALDNVGTFLSFVGYSMPSFWLGLILQLVLGVYLTSWAGVRIFYTSGMSGPEGGGLVDLLQHLTLPVLTLSAISIASYSRFQRGAMLDVLSSDYLRTARAKGLSRRRVYLKHALRNALVPVVTVIALDMGVLFGGAVITETVFAWPGLGFLLADSLYKGDYNVAQGLLMISAALIVFFNYVADVAYAVVDPRIGYE</sequence>